<dbReference type="GO" id="GO:0010181">
    <property type="term" value="F:FMN binding"/>
    <property type="evidence" value="ECO:0007669"/>
    <property type="project" value="InterPro"/>
</dbReference>
<feature type="domain" description="Flavodoxin-like" evidence="1">
    <location>
        <begin position="22"/>
        <end position="198"/>
    </location>
</feature>
<evidence type="ECO:0000259" key="1">
    <source>
        <dbReference type="PROSITE" id="PS50902"/>
    </source>
</evidence>
<sequence length="198" mass="21055">MALHGADPASQADGMDSNRTRIAVIYATAQGSTRDIAEFIAADFAARGAEVELHDVAHAPALSRFDAVVLGSAVHNMDLLPAAVAYVRDHRAELTPARVWLFSVGLGPALRGPIGRRLGRTVPKKIAALRDSIAPVEYAAFAGHYERAGVSLKARTLFRLLGGTRYGDLRDWAAISAWSAGIARALSLPQPQATTVHP</sequence>
<evidence type="ECO:0000313" key="2">
    <source>
        <dbReference type="EMBL" id="QIS12512.1"/>
    </source>
</evidence>
<organism evidence="2 3">
    <name type="scientific">Nocardia arthritidis</name>
    <dbReference type="NCBI Taxonomy" id="228602"/>
    <lineage>
        <taxon>Bacteria</taxon>
        <taxon>Bacillati</taxon>
        <taxon>Actinomycetota</taxon>
        <taxon>Actinomycetes</taxon>
        <taxon>Mycobacteriales</taxon>
        <taxon>Nocardiaceae</taxon>
        <taxon>Nocardia</taxon>
    </lineage>
</organism>
<dbReference type="Proteomes" id="UP000503540">
    <property type="component" value="Chromosome"/>
</dbReference>
<reference evidence="2 3" key="1">
    <citation type="journal article" date="2019" name="ACS Chem. Biol.">
        <title>Identification and Mobilization of a Cryptic Antibiotic Biosynthesis Gene Locus from a Human-Pathogenic Nocardia Isolate.</title>
        <authorList>
            <person name="Herisse M."/>
            <person name="Ishida K."/>
            <person name="Porter J.L."/>
            <person name="Howden B."/>
            <person name="Hertweck C."/>
            <person name="Stinear T.P."/>
            <person name="Pidot S.J."/>
        </authorList>
    </citation>
    <scope>NUCLEOTIDE SEQUENCE [LARGE SCALE GENOMIC DNA]</scope>
    <source>
        <strain evidence="2 3">AUSMDU00012717</strain>
    </source>
</reference>
<dbReference type="PANTHER" id="PTHR38030:SF2">
    <property type="entry name" value="PROTOPORPHYRINOGEN IX DEHYDROGENASE [QUINONE]"/>
    <property type="match status" value="1"/>
</dbReference>
<dbReference type="AlphaFoldDB" id="A0A6G9YH26"/>
<dbReference type="PROSITE" id="PS50902">
    <property type="entry name" value="FLAVODOXIN_LIKE"/>
    <property type="match status" value="1"/>
</dbReference>
<dbReference type="EMBL" id="CP046172">
    <property type="protein sequence ID" value="QIS12512.1"/>
    <property type="molecule type" value="Genomic_DNA"/>
</dbReference>
<protein>
    <submittedName>
        <fullName evidence="2">Flavodoxin</fullName>
    </submittedName>
</protein>
<dbReference type="KEGG" id="nah:F5544_23265"/>
<dbReference type="GO" id="GO:0006783">
    <property type="term" value="P:heme biosynthetic process"/>
    <property type="evidence" value="ECO:0007669"/>
    <property type="project" value="TreeGrafter"/>
</dbReference>
<dbReference type="InterPro" id="IPR001226">
    <property type="entry name" value="Flavodoxin_CS"/>
</dbReference>
<name>A0A6G9YH26_9NOCA</name>
<gene>
    <name evidence="2" type="ORF">F5544_23265</name>
</gene>
<dbReference type="InterPro" id="IPR052200">
    <property type="entry name" value="Protoporphyrinogen_IX_DH"/>
</dbReference>
<accession>A0A6G9YH26</accession>
<dbReference type="SUPFAM" id="SSF52218">
    <property type="entry name" value="Flavoproteins"/>
    <property type="match status" value="1"/>
</dbReference>
<dbReference type="InterPro" id="IPR029039">
    <property type="entry name" value="Flavoprotein-like_sf"/>
</dbReference>
<dbReference type="PROSITE" id="PS00201">
    <property type="entry name" value="FLAVODOXIN"/>
    <property type="match status" value="1"/>
</dbReference>
<dbReference type="Gene3D" id="3.40.50.360">
    <property type="match status" value="1"/>
</dbReference>
<dbReference type="GO" id="GO:0009055">
    <property type="term" value="F:electron transfer activity"/>
    <property type="evidence" value="ECO:0007669"/>
    <property type="project" value="InterPro"/>
</dbReference>
<dbReference type="InterPro" id="IPR026816">
    <property type="entry name" value="Flavodoxin_dom"/>
</dbReference>
<dbReference type="Pfam" id="PF12724">
    <property type="entry name" value="Flavodoxin_5"/>
    <property type="match status" value="1"/>
</dbReference>
<evidence type="ECO:0000313" key="3">
    <source>
        <dbReference type="Proteomes" id="UP000503540"/>
    </source>
</evidence>
<proteinExistence type="predicted"/>
<dbReference type="InterPro" id="IPR008254">
    <property type="entry name" value="Flavodoxin/NO_synth"/>
</dbReference>
<keyword evidence="3" id="KW-1185">Reference proteome</keyword>
<dbReference type="PANTHER" id="PTHR38030">
    <property type="entry name" value="PROTOPORPHYRINOGEN IX DEHYDROGENASE [MENAQUINONE]"/>
    <property type="match status" value="1"/>
</dbReference>
<dbReference type="GO" id="GO:0070819">
    <property type="term" value="F:menaquinone-dependent protoporphyrinogen oxidase activity"/>
    <property type="evidence" value="ECO:0007669"/>
    <property type="project" value="TreeGrafter"/>
</dbReference>